<keyword evidence="3" id="KW-1185">Reference proteome</keyword>
<name>A0A5J9TBZ4_9POAL</name>
<dbReference type="PANTHER" id="PTHR33564">
    <property type="entry name" value="TRANSMEMBRANE PROTEIN"/>
    <property type="match status" value="1"/>
</dbReference>
<keyword evidence="1" id="KW-0472">Membrane</keyword>
<organism evidence="2 3">
    <name type="scientific">Eragrostis curvula</name>
    <name type="common">weeping love grass</name>
    <dbReference type="NCBI Taxonomy" id="38414"/>
    <lineage>
        <taxon>Eukaryota</taxon>
        <taxon>Viridiplantae</taxon>
        <taxon>Streptophyta</taxon>
        <taxon>Embryophyta</taxon>
        <taxon>Tracheophyta</taxon>
        <taxon>Spermatophyta</taxon>
        <taxon>Magnoliopsida</taxon>
        <taxon>Liliopsida</taxon>
        <taxon>Poales</taxon>
        <taxon>Poaceae</taxon>
        <taxon>PACMAD clade</taxon>
        <taxon>Chloridoideae</taxon>
        <taxon>Eragrostideae</taxon>
        <taxon>Eragrostidinae</taxon>
        <taxon>Eragrostis</taxon>
    </lineage>
</organism>
<dbReference type="AlphaFoldDB" id="A0A5J9TBZ4"/>
<reference evidence="2 3" key="1">
    <citation type="journal article" date="2019" name="Sci. Rep.">
        <title>A high-quality genome of Eragrostis curvula grass provides insights into Poaceae evolution and supports new strategies to enhance forage quality.</title>
        <authorList>
            <person name="Carballo J."/>
            <person name="Santos B.A.C.M."/>
            <person name="Zappacosta D."/>
            <person name="Garbus I."/>
            <person name="Selva J.P."/>
            <person name="Gallo C.A."/>
            <person name="Diaz A."/>
            <person name="Albertini E."/>
            <person name="Caccamo M."/>
            <person name="Echenique V."/>
        </authorList>
    </citation>
    <scope>NUCLEOTIDE SEQUENCE [LARGE SCALE GENOMIC DNA]</scope>
    <source>
        <strain evidence="3">cv. Victoria</strain>
        <tissue evidence="2">Leaf</tissue>
    </source>
</reference>
<proteinExistence type="predicted"/>
<gene>
    <name evidence="2" type="ORF">EJB05_41498</name>
</gene>
<keyword evidence="1" id="KW-0812">Transmembrane</keyword>
<dbReference type="OrthoDB" id="695890at2759"/>
<comment type="caution">
    <text evidence="2">The sequence shown here is derived from an EMBL/GenBank/DDBJ whole genome shotgun (WGS) entry which is preliminary data.</text>
</comment>
<dbReference type="Gramene" id="TVU08111">
    <property type="protein sequence ID" value="TVU08111"/>
    <property type="gene ID" value="EJB05_41498"/>
</dbReference>
<evidence type="ECO:0000256" key="1">
    <source>
        <dbReference type="SAM" id="Phobius"/>
    </source>
</evidence>
<dbReference type="Proteomes" id="UP000324897">
    <property type="component" value="Chromosome 3"/>
</dbReference>
<sequence>MADPPYYILAACVPRAVLPASARSPSTTRPNAPNDLLLLARTLESAALLRPLLLAKAFGSAAQTQDMMSSSSSSSSAAAGYALAATAMALSGTLVLFSFCRAKPLHPDDAAAATEAPRLRPCLSSSALTVTSQSCGAVLAVSVGHSCYSLRVPEKARRGSKKRVRFADDVVDNGVAATAPAPARRRVPVESAEPSCGSVAAELRTASMPANREALYRGMLRDRSILRVACSY</sequence>
<feature type="non-terminal residue" evidence="2">
    <location>
        <position position="1"/>
    </location>
</feature>
<feature type="transmembrane region" description="Helical" evidence="1">
    <location>
        <begin position="78"/>
        <end position="99"/>
    </location>
</feature>
<accession>A0A5J9TBZ4</accession>
<evidence type="ECO:0000313" key="2">
    <source>
        <dbReference type="EMBL" id="TVU08111.1"/>
    </source>
</evidence>
<evidence type="ECO:0000313" key="3">
    <source>
        <dbReference type="Proteomes" id="UP000324897"/>
    </source>
</evidence>
<dbReference type="EMBL" id="RWGY01000039">
    <property type="protein sequence ID" value="TVU08111.1"/>
    <property type="molecule type" value="Genomic_DNA"/>
</dbReference>
<dbReference type="PANTHER" id="PTHR33564:SF11">
    <property type="entry name" value="OS06G0604600 PROTEIN"/>
    <property type="match status" value="1"/>
</dbReference>
<protein>
    <submittedName>
        <fullName evidence="2">Uncharacterized protein</fullName>
    </submittedName>
</protein>
<keyword evidence="1" id="KW-1133">Transmembrane helix</keyword>